<protein>
    <recommendedName>
        <fullName evidence="5">Transmembrane protein</fullName>
    </recommendedName>
</protein>
<dbReference type="OrthoDB" id="3197626at2759"/>
<evidence type="ECO:0000313" key="3">
    <source>
        <dbReference type="EMBL" id="KAH8103101.1"/>
    </source>
</evidence>
<name>A0A8K0XRY0_9AGAR</name>
<keyword evidence="2" id="KW-0472">Membrane</keyword>
<gene>
    <name evidence="3" type="ORF">BXZ70DRAFT_772096</name>
</gene>
<evidence type="ECO:0000256" key="2">
    <source>
        <dbReference type="SAM" id="Phobius"/>
    </source>
</evidence>
<keyword evidence="2" id="KW-0812">Transmembrane</keyword>
<feature type="transmembrane region" description="Helical" evidence="2">
    <location>
        <begin position="226"/>
        <end position="244"/>
    </location>
</feature>
<evidence type="ECO:0000313" key="4">
    <source>
        <dbReference type="Proteomes" id="UP000813824"/>
    </source>
</evidence>
<feature type="transmembrane region" description="Helical" evidence="2">
    <location>
        <begin position="54"/>
        <end position="74"/>
    </location>
</feature>
<feature type="transmembrane region" description="Helical" evidence="2">
    <location>
        <begin position="118"/>
        <end position="138"/>
    </location>
</feature>
<evidence type="ECO:0000256" key="1">
    <source>
        <dbReference type="SAM" id="MobiDB-lite"/>
    </source>
</evidence>
<feature type="transmembrane region" description="Helical" evidence="2">
    <location>
        <begin position="20"/>
        <end position="42"/>
    </location>
</feature>
<feature type="transmembrane region" description="Helical" evidence="2">
    <location>
        <begin position="199"/>
        <end position="220"/>
    </location>
</feature>
<dbReference type="EMBL" id="JAEVFJ010000008">
    <property type="protein sequence ID" value="KAH8103101.1"/>
    <property type="molecule type" value="Genomic_DNA"/>
</dbReference>
<reference evidence="3" key="1">
    <citation type="journal article" date="2021" name="New Phytol.">
        <title>Evolutionary innovations through gain and loss of genes in the ectomycorrhizal Boletales.</title>
        <authorList>
            <person name="Wu G."/>
            <person name="Miyauchi S."/>
            <person name="Morin E."/>
            <person name="Kuo A."/>
            <person name="Drula E."/>
            <person name="Varga T."/>
            <person name="Kohler A."/>
            <person name="Feng B."/>
            <person name="Cao Y."/>
            <person name="Lipzen A."/>
            <person name="Daum C."/>
            <person name="Hundley H."/>
            <person name="Pangilinan J."/>
            <person name="Johnson J."/>
            <person name="Barry K."/>
            <person name="LaButti K."/>
            <person name="Ng V."/>
            <person name="Ahrendt S."/>
            <person name="Min B."/>
            <person name="Choi I.G."/>
            <person name="Park H."/>
            <person name="Plett J.M."/>
            <person name="Magnuson J."/>
            <person name="Spatafora J.W."/>
            <person name="Nagy L.G."/>
            <person name="Henrissat B."/>
            <person name="Grigoriev I.V."/>
            <person name="Yang Z.L."/>
            <person name="Xu J."/>
            <person name="Martin F.M."/>
        </authorList>
    </citation>
    <scope>NUCLEOTIDE SEQUENCE</scope>
    <source>
        <strain evidence="3">KKN 215</strain>
    </source>
</reference>
<dbReference type="Proteomes" id="UP000813824">
    <property type="component" value="Unassembled WGS sequence"/>
</dbReference>
<keyword evidence="4" id="KW-1185">Reference proteome</keyword>
<accession>A0A8K0XRY0</accession>
<dbReference type="AlphaFoldDB" id="A0A8K0XRY0"/>
<feature type="transmembrane region" description="Helical" evidence="2">
    <location>
        <begin position="158"/>
        <end position="178"/>
    </location>
</feature>
<proteinExistence type="predicted"/>
<comment type="caution">
    <text evidence="3">The sequence shown here is derived from an EMBL/GenBank/DDBJ whole genome shotgun (WGS) entry which is preliminary data.</text>
</comment>
<sequence length="343" mass="37958">MPDWSAPETIAQEAVAFLKLMHVLAGIYFWEFVISLKFDWMFLTGKKKFQWPMIFYFLNRYCLFFALIGILIALDSTEKVACQPLYTFNQLIGNAAVGLASVNLALRTMAIWNMNVYVIVPLVIVILGHWTLILQGVLLKAEWVDGQGCVILQTNNTVLAATFIYSMCFDFIVLFLSATKLFNRRGASQIVKLLFKDGLVFFMIAFIANLIATTFMLLNLNPVMSVIFNVPAAVASTIVACRAVRRLNSYSSNGPEVYSGGRSGQNQIRSGGVAFASSAQSPSCGPAFGVSYPLSQTETTGIHVRMDTFTITDGRDEVTEERKSHDGDVSDVEMALENKSKAL</sequence>
<evidence type="ECO:0008006" key="5">
    <source>
        <dbReference type="Google" id="ProtNLM"/>
    </source>
</evidence>
<keyword evidence="2" id="KW-1133">Transmembrane helix</keyword>
<feature type="compositionally biased region" description="Basic and acidic residues" evidence="1">
    <location>
        <begin position="315"/>
        <end position="328"/>
    </location>
</feature>
<organism evidence="3 4">
    <name type="scientific">Cristinia sonorae</name>
    <dbReference type="NCBI Taxonomy" id="1940300"/>
    <lineage>
        <taxon>Eukaryota</taxon>
        <taxon>Fungi</taxon>
        <taxon>Dikarya</taxon>
        <taxon>Basidiomycota</taxon>
        <taxon>Agaricomycotina</taxon>
        <taxon>Agaricomycetes</taxon>
        <taxon>Agaricomycetidae</taxon>
        <taxon>Agaricales</taxon>
        <taxon>Pleurotineae</taxon>
        <taxon>Stephanosporaceae</taxon>
        <taxon>Cristinia</taxon>
    </lineage>
</organism>
<feature type="region of interest" description="Disordered" evidence="1">
    <location>
        <begin position="315"/>
        <end position="343"/>
    </location>
</feature>
<feature type="transmembrane region" description="Helical" evidence="2">
    <location>
        <begin position="86"/>
        <end position="106"/>
    </location>
</feature>